<dbReference type="InterPro" id="IPR002575">
    <property type="entry name" value="Aminoglycoside_PTrfase"/>
</dbReference>
<dbReference type="Gene3D" id="3.90.1200.10">
    <property type="match status" value="1"/>
</dbReference>
<evidence type="ECO:0000256" key="14">
    <source>
        <dbReference type="ARBA" id="ARBA00049067"/>
    </source>
</evidence>
<evidence type="ECO:0000256" key="1">
    <source>
        <dbReference type="ARBA" id="ARBA00004964"/>
    </source>
</evidence>
<comment type="catalytic activity">
    <reaction evidence="14">
        <text>D-maltose + ATP = alpha-maltose 1-phosphate + ADP + H(+)</text>
        <dbReference type="Rhea" id="RHEA:31915"/>
        <dbReference type="ChEBI" id="CHEBI:15378"/>
        <dbReference type="ChEBI" id="CHEBI:17306"/>
        <dbReference type="ChEBI" id="CHEBI:30616"/>
        <dbReference type="ChEBI" id="CHEBI:63576"/>
        <dbReference type="ChEBI" id="CHEBI:456216"/>
        <dbReference type="EC" id="2.7.1.175"/>
    </reaction>
</comment>
<dbReference type="GO" id="GO:0005524">
    <property type="term" value="F:ATP binding"/>
    <property type="evidence" value="ECO:0007669"/>
    <property type="project" value="UniProtKB-KW"/>
</dbReference>
<evidence type="ECO:0000256" key="4">
    <source>
        <dbReference type="ARBA" id="ARBA00011962"/>
    </source>
</evidence>
<dbReference type="GO" id="GO:0005978">
    <property type="term" value="P:glycogen biosynthetic process"/>
    <property type="evidence" value="ECO:0007669"/>
    <property type="project" value="UniProtKB-KW"/>
</dbReference>
<feature type="domain" description="Aminoglycoside phosphotransferase" evidence="15">
    <location>
        <begin position="250"/>
        <end position="382"/>
    </location>
</feature>
<evidence type="ECO:0000256" key="3">
    <source>
        <dbReference type="ARBA" id="ARBA00011245"/>
    </source>
</evidence>
<evidence type="ECO:0000256" key="11">
    <source>
        <dbReference type="ARBA" id="ARBA00023056"/>
    </source>
</evidence>
<proteinExistence type="inferred from homology"/>
<evidence type="ECO:0000259" key="16">
    <source>
        <dbReference type="Pfam" id="PF18085"/>
    </source>
</evidence>
<gene>
    <name evidence="17" type="ORF">Nans01_10310</name>
</gene>
<keyword evidence="9" id="KW-0418">Kinase</keyword>
<keyword evidence="12" id="KW-0119">Carbohydrate metabolism</keyword>
<evidence type="ECO:0000256" key="6">
    <source>
        <dbReference type="ARBA" id="ARBA00022600"/>
    </source>
</evidence>
<dbReference type="Pfam" id="PF18085">
    <property type="entry name" value="Mak_N_cap"/>
    <property type="match status" value="1"/>
</dbReference>
<comment type="subunit">
    <text evidence="3">Monomer.</text>
</comment>
<sequence>MTRLEELLTDWFPLQRWFAGKGVPIDALRVETEHVLIAGEPGLRVLVVAVDQRGTTDRYQVLLGLRPEGSLGDELAHAVIGVCEPAPDGAGLTSAAVVYDAVHDPELTAHLLDQISAGAGDGPVRFRSMPGSRVRTGLRSLVLTGEQSNTTLVYGEEYILKVFRRLWPGPNPDLELTSALADSVYAARPHGWIETDLRTSADGTAVSTTLAMLQEYLRSATDGWVLAATSVRDLYASPETTPSDAGGDFAGEAQRLGAATAAVHRDLARALPTDVLTPRTRAEMADGMVARLHTAVAEVPDLAPYAVALRAAFEAFAALDAELPVQRVHGDFHLGQVVRTDTGWVLLDFEGEPAVPVHERQKLSSPLRDVAGMLRSFDYAARHQLIGHTGDTTDLTEAARAWAQRNREAFCEGYASGGGTDPEKHQVVLRAFEYDKAVYEVMYETRHRPGWVGIPLDSIAALTGQTIPLSG</sequence>
<evidence type="ECO:0000256" key="10">
    <source>
        <dbReference type="ARBA" id="ARBA00022840"/>
    </source>
</evidence>
<feature type="domain" description="Maltokinase N-terminal cap" evidence="16">
    <location>
        <begin position="11"/>
        <end position="104"/>
    </location>
</feature>
<evidence type="ECO:0000256" key="13">
    <source>
        <dbReference type="ARBA" id="ARBA00031251"/>
    </source>
</evidence>
<keyword evidence="18" id="KW-1185">Reference proteome</keyword>
<comment type="pathway">
    <text evidence="1">Glycan biosynthesis; glycogen biosynthesis.</text>
</comment>
<dbReference type="InterPro" id="IPR040999">
    <property type="entry name" value="Mak_N_cap"/>
</dbReference>
<keyword evidence="7" id="KW-0808">Transferase</keyword>
<keyword evidence="10" id="KW-0067">ATP-binding</keyword>
<dbReference type="AlphaFoldDB" id="A0A9W6P3R5"/>
<evidence type="ECO:0000313" key="17">
    <source>
        <dbReference type="EMBL" id="GLU46680.1"/>
    </source>
</evidence>
<comment type="similarity">
    <text evidence="2">Belongs to the aminoglycoside phosphotransferase family.</text>
</comment>
<dbReference type="GO" id="GO:0016301">
    <property type="term" value="F:kinase activity"/>
    <property type="evidence" value="ECO:0007669"/>
    <property type="project" value="UniProtKB-KW"/>
</dbReference>
<organism evidence="17 18">
    <name type="scientific">Nocardiopsis ansamitocini</name>
    <dbReference type="NCBI Taxonomy" id="1670832"/>
    <lineage>
        <taxon>Bacteria</taxon>
        <taxon>Bacillati</taxon>
        <taxon>Actinomycetota</taxon>
        <taxon>Actinomycetes</taxon>
        <taxon>Streptosporangiales</taxon>
        <taxon>Nocardiopsidaceae</taxon>
        <taxon>Nocardiopsis</taxon>
    </lineage>
</organism>
<dbReference type="SUPFAM" id="SSF56112">
    <property type="entry name" value="Protein kinase-like (PK-like)"/>
    <property type="match status" value="1"/>
</dbReference>
<dbReference type="EC" id="2.7.1.175" evidence="4"/>
<dbReference type="EMBL" id="BSQG01000001">
    <property type="protein sequence ID" value="GLU46680.1"/>
    <property type="molecule type" value="Genomic_DNA"/>
</dbReference>
<name>A0A9W6P3R5_9ACTN</name>
<accession>A0A9W6P3R5</accession>
<evidence type="ECO:0000313" key="18">
    <source>
        <dbReference type="Proteomes" id="UP001165092"/>
    </source>
</evidence>
<dbReference type="InterPro" id="IPR011009">
    <property type="entry name" value="Kinase-like_dom_sf"/>
</dbReference>
<evidence type="ECO:0000256" key="7">
    <source>
        <dbReference type="ARBA" id="ARBA00022679"/>
    </source>
</evidence>
<comment type="caution">
    <text evidence="17">The sequence shown here is derived from an EMBL/GenBank/DDBJ whole genome shotgun (WGS) entry which is preliminary data.</text>
</comment>
<evidence type="ECO:0000259" key="15">
    <source>
        <dbReference type="Pfam" id="PF01636"/>
    </source>
</evidence>
<keyword evidence="6" id="KW-0321">Glycogen metabolism</keyword>
<keyword evidence="11" id="KW-0320">Glycogen biosynthesis</keyword>
<evidence type="ECO:0000256" key="8">
    <source>
        <dbReference type="ARBA" id="ARBA00022741"/>
    </source>
</evidence>
<protein>
    <recommendedName>
        <fullName evidence="5">Maltokinase</fullName>
        <ecNumber evidence="4">2.7.1.175</ecNumber>
    </recommendedName>
    <alternativeName>
        <fullName evidence="13">Maltose-1-phosphate synthase</fullName>
    </alternativeName>
</protein>
<evidence type="ECO:0000256" key="12">
    <source>
        <dbReference type="ARBA" id="ARBA00023277"/>
    </source>
</evidence>
<evidence type="ECO:0000256" key="9">
    <source>
        <dbReference type="ARBA" id="ARBA00022777"/>
    </source>
</evidence>
<dbReference type="Proteomes" id="UP001165092">
    <property type="component" value="Unassembled WGS sequence"/>
</dbReference>
<reference evidence="17" key="1">
    <citation type="submission" date="2023-02" db="EMBL/GenBank/DDBJ databases">
        <title>Nocardiopsis ansamitocini NBRC 112285.</title>
        <authorList>
            <person name="Ichikawa N."/>
            <person name="Sato H."/>
            <person name="Tonouchi N."/>
        </authorList>
    </citation>
    <scope>NUCLEOTIDE SEQUENCE</scope>
    <source>
        <strain evidence="17">NBRC 112285</strain>
    </source>
</reference>
<dbReference type="RefSeq" id="WP_285757510.1">
    <property type="nucleotide sequence ID" value="NZ_BSQG01000001.1"/>
</dbReference>
<dbReference type="Pfam" id="PF01636">
    <property type="entry name" value="APH"/>
    <property type="match status" value="1"/>
</dbReference>
<keyword evidence="8" id="KW-0547">Nucleotide-binding</keyword>
<evidence type="ECO:0000256" key="5">
    <source>
        <dbReference type="ARBA" id="ARBA00013882"/>
    </source>
</evidence>
<evidence type="ECO:0000256" key="2">
    <source>
        <dbReference type="ARBA" id="ARBA00006219"/>
    </source>
</evidence>